<feature type="chain" id="PRO_5009887853" description="Secreted protein" evidence="1">
    <location>
        <begin position="27"/>
        <end position="95"/>
    </location>
</feature>
<dbReference type="VEuPathDB" id="FungiDB:ASPGLDRAFT_476710"/>
<evidence type="ECO:0000313" key="2">
    <source>
        <dbReference type="EMBL" id="OJJ83265.1"/>
    </source>
</evidence>
<protein>
    <recommendedName>
        <fullName evidence="4">Secreted protein</fullName>
    </recommendedName>
</protein>
<accession>A0A1L9VHC4</accession>
<keyword evidence="1" id="KW-0732">Signal</keyword>
<feature type="signal peptide" evidence="1">
    <location>
        <begin position="1"/>
        <end position="26"/>
    </location>
</feature>
<keyword evidence="3" id="KW-1185">Reference proteome</keyword>
<dbReference type="GeneID" id="34462986"/>
<sequence>MLSDYLFFPFLLLCLEIPFTTPIASTHPFWSISSYSNHPKYCMRTQRPRTSIIAALLALEKSKYGSHIVRLSLSHLRPSRTLTRPPVIAHGGDAI</sequence>
<evidence type="ECO:0000256" key="1">
    <source>
        <dbReference type="SAM" id="SignalP"/>
    </source>
</evidence>
<gene>
    <name evidence="2" type="ORF">ASPGLDRAFT_476710</name>
</gene>
<dbReference type="AlphaFoldDB" id="A0A1L9VHC4"/>
<proteinExistence type="predicted"/>
<dbReference type="EMBL" id="KV878900">
    <property type="protein sequence ID" value="OJJ83265.1"/>
    <property type="molecule type" value="Genomic_DNA"/>
</dbReference>
<name>A0A1L9VHC4_ASPGL</name>
<evidence type="ECO:0008006" key="4">
    <source>
        <dbReference type="Google" id="ProtNLM"/>
    </source>
</evidence>
<reference evidence="3" key="1">
    <citation type="journal article" date="2017" name="Genome Biol.">
        <title>Comparative genomics reveals high biological diversity and specific adaptations in the industrially and medically important fungal genus Aspergillus.</title>
        <authorList>
            <person name="de Vries R.P."/>
            <person name="Riley R."/>
            <person name="Wiebenga A."/>
            <person name="Aguilar-Osorio G."/>
            <person name="Amillis S."/>
            <person name="Uchima C.A."/>
            <person name="Anderluh G."/>
            <person name="Asadollahi M."/>
            <person name="Askin M."/>
            <person name="Barry K."/>
            <person name="Battaglia E."/>
            <person name="Bayram O."/>
            <person name="Benocci T."/>
            <person name="Braus-Stromeyer S.A."/>
            <person name="Caldana C."/>
            <person name="Canovas D."/>
            <person name="Cerqueira G.C."/>
            <person name="Chen F."/>
            <person name="Chen W."/>
            <person name="Choi C."/>
            <person name="Clum A."/>
            <person name="Dos Santos R.A."/>
            <person name="Damasio A.R."/>
            <person name="Diallinas G."/>
            <person name="Emri T."/>
            <person name="Fekete E."/>
            <person name="Flipphi M."/>
            <person name="Freyberg S."/>
            <person name="Gallo A."/>
            <person name="Gournas C."/>
            <person name="Habgood R."/>
            <person name="Hainaut M."/>
            <person name="Harispe M.L."/>
            <person name="Henrissat B."/>
            <person name="Hilden K.S."/>
            <person name="Hope R."/>
            <person name="Hossain A."/>
            <person name="Karabika E."/>
            <person name="Karaffa L."/>
            <person name="Karanyi Z."/>
            <person name="Krasevec N."/>
            <person name="Kuo A."/>
            <person name="Kusch H."/>
            <person name="LaButti K."/>
            <person name="Lagendijk E.L."/>
            <person name="Lapidus A."/>
            <person name="Levasseur A."/>
            <person name="Lindquist E."/>
            <person name="Lipzen A."/>
            <person name="Logrieco A.F."/>
            <person name="MacCabe A."/>
            <person name="Maekelae M.R."/>
            <person name="Malavazi I."/>
            <person name="Melin P."/>
            <person name="Meyer V."/>
            <person name="Mielnichuk N."/>
            <person name="Miskei M."/>
            <person name="Molnar A.P."/>
            <person name="Mule G."/>
            <person name="Ngan C.Y."/>
            <person name="Orejas M."/>
            <person name="Orosz E."/>
            <person name="Ouedraogo J.P."/>
            <person name="Overkamp K.M."/>
            <person name="Park H.-S."/>
            <person name="Perrone G."/>
            <person name="Piumi F."/>
            <person name="Punt P.J."/>
            <person name="Ram A.F."/>
            <person name="Ramon A."/>
            <person name="Rauscher S."/>
            <person name="Record E."/>
            <person name="Riano-Pachon D.M."/>
            <person name="Robert V."/>
            <person name="Roehrig J."/>
            <person name="Ruller R."/>
            <person name="Salamov A."/>
            <person name="Salih N.S."/>
            <person name="Samson R.A."/>
            <person name="Sandor E."/>
            <person name="Sanguinetti M."/>
            <person name="Schuetze T."/>
            <person name="Sepcic K."/>
            <person name="Shelest E."/>
            <person name="Sherlock G."/>
            <person name="Sophianopoulou V."/>
            <person name="Squina F.M."/>
            <person name="Sun H."/>
            <person name="Susca A."/>
            <person name="Todd R.B."/>
            <person name="Tsang A."/>
            <person name="Unkles S.E."/>
            <person name="van de Wiele N."/>
            <person name="van Rossen-Uffink D."/>
            <person name="Oliveira J.V."/>
            <person name="Vesth T.C."/>
            <person name="Visser J."/>
            <person name="Yu J.-H."/>
            <person name="Zhou M."/>
            <person name="Andersen M.R."/>
            <person name="Archer D.B."/>
            <person name="Baker S.E."/>
            <person name="Benoit I."/>
            <person name="Brakhage A.A."/>
            <person name="Braus G.H."/>
            <person name="Fischer R."/>
            <person name="Frisvad J.C."/>
            <person name="Goldman G.H."/>
            <person name="Houbraken J."/>
            <person name="Oakley B."/>
            <person name="Pocsi I."/>
            <person name="Scazzocchio C."/>
            <person name="Seiboth B."/>
            <person name="vanKuyk P.A."/>
            <person name="Wortman J."/>
            <person name="Dyer P.S."/>
            <person name="Grigoriev I.V."/>
        </authorList>
    </citation>
    <scope>NUCLEOTIDE SEQUENCE [LARGE SCALE GENOMIC DNA]</scope>
    <source>
        <strain evidence="3">CBS 516.65</strain>
    </source>
</reference>
<dbReference type="Proteomes" id="UP000184300">
    <property type="component" value="Unassembled WGS sequence"/>
</dbReference>
<organism evidence="2 3">
    <name type="scientific">Aspergillus glaucus CBS 516.65</name>
    <dbReference type="NCBI Taxonomy" id="1160497"/>
    <lineage>
        <taxon>Eukaryota</taxon>
        <taxon>Fungi</taxon>
        <taxon>Dikarya</taxon>
        <taxon>Ascomycota</taxon>
        <taxon>Pezizomycotina</taxon>
        <taxon>Eurotiomycetes</taxon>
        <taxon>Eurotiomycetidae</taxon>
        <taxon>Eurotiales</taxon>
        <taxon>Aspergillaceae</taxon>
        <taxon>Aspergillus</taxon>
        <taxon>Aspergillus subgen. Aspergillus</taxon>
    </lineage>
</organism>
<evidence type="ECO:0000313" key="3">
    <source>
        <dbReference type="Proteomes" id="UP000184300"/>
    </source>
</evidence>
<dbReference type="RefSeq" id="XP_022399963.1">
    <property type="nucleotide sequence ID" value="XM_022546725.1"/>
</dbReference>